<dbReference type="Gene3D" id="3.40.50.1000">
    <property type="entry name" value="HAD superfamily/HAD-like"/>
    <property type="match status" value="1"/>
</dbReference>
<dbReference type="GO" id="GO:0005975">
    <property type="term" value="P:carbohydrate metabolic process"/>
    <property type="evidence" value="ECO:0007669"/>
    <property type="project" value="InterPro"/>
</dbReference>
<gene>
    <name evidence="7" type="ORF">H2509_19675</name>
</gene>
<sequence>MGDLTASLNFALQGAGYNAIDPERVRTMVGHGARSLLQRGLAANGVEADAELIEPLYERLVEYYAANIAVQSHAFPGVIAALERFRDTGWKTAICTNKIEGLARPLIETLGMSHLFDAIVGGDTFEKPKPDAMPVLGAIEQAGGTAAGSVMVGDSQTDIDAARAAGIPVVAVTFGYTPVPVSELSPDRIISHFDDLWPAVESLRAAVAS</sequence>
<evidence type="ECO:0000313" key="8">
    <source>
        <dbReference type="Proteomes" id="UP000541109"/>
    </source>
</evidence>
<keyword evidence="6" id="KW-0479">Metal-binding</keyword>
<comment type="caution">
    <text evidence="7">The sequence shown here is derived from an EMBL/GenBank/DDBJ whole genome shotgun (WGS) entry which is preliminary data.</text>
</comment>
<protein>
    <recommendedName>
        <fullName evidence="5 6">Phosphoglycolate phosphatase</fullName>
        <shortName evidence="6">PGP</shortName>
        <shortName evidence="6">PGPase</shortName>
        <ecNumber evidence="5 6">3.1.3.18</ecNumber>
    </recommendedName>
</protein>
<dbReference type="InterPro" id="IPR050155">
    <property type="entry name" value="HAD-like_hydrolase_sf"/>
</dbReference>
<evidence type="ECO:0000256" key="1">
    <source>
        <dbReference type="ARBA" id="ARBA00000830"/>
    </source>
</evidence>
<dbReference type="GO" id="GO:0046872">
    <property type="term" value="F:metal ion binding"/>
    <property type="evidence" value="ECO:0007669"/>
    <property type="project" value="UniProtKB-KW"/>
</dbReference>
<dbReference type="GO" id="GO:0006281">
    <property type="term" value="P:DNA repair"/>
    <property type="evidence" value="ECO:0007669"/>
    <property type="project" value="TreeGrafter"/>
</dbReference>
<dbReference type="InterPro" id="IPR023214">
    <property type="entry name" value="HAD_sf"/>
</dbReference>
<dbReference type="EMBL" id="JACFXV010000067">
    <property type="protein sequence ID" value="MBA5779355.1"/>
    <property type="molecule type" value="Genomic_DNA"/>
</dbReference>
<dbReference type="InterPro" id="IPR041492">
    <property type="entry name" value="HAD_2"/>
</dbReference>
<keyword evidence="6" id="KW-0460">Magnesium</keyword>
<dbReference type="HAMAP" id="MF_00495">
    <property type="entry name" value="GPH_hydrolase_bact"/>
    <property type="match status" value="1"/>
</dbReference>
<keyword evidence="6" id="KW-0119">Carbohydrate metabolism</keyword>
<comment type="caution">
    <text evidence="6">Lacks conserved residue(s) required for the propagation of feature annotation.</text>
</comment>
<organism evidence="7 8">
    <name type="scientific">Stappia albiluteola</name>
    <dbReference type="NCBI Taxonomy" id="2758565"/>
    <lineage>
        <taxon>Bacteria</taxon>
        <taxon>Pseudomonadati</taxon>
        <taxon>Pseudomonadota</taxon>
        <taxon>Alphaproteobacteria</taxon>
        <taxon>Hyphomicrobiales</taxon>
        <taxon>Stappiaceae</taxon>
        <taxon>Stappia</taxon>
    </lineage>
</organism>
<dbReference type="InterPro" id="IPR036412">
    <property type="entry name" value="HAD-like_sf"/>
</dbReference>
<dbReference type="InterPro" id="IPR037512">
    <property type="entry name" value="PGPase_prok"/>
</dbReference>
<comment type="pathway">
    <text evidence="3 6">Organic acid metabolism; glycolate biosynthesis; glycolate from 2-phosphoglycolate: step 1/1.</text>
</comment>
<dbReference type="AlphaFoldDB" id="A0A839AJN8"/>
<evidence type="ECO:0000256" key="3">
    <source>
        <dbReference type="ARBA" id="ARBA00004818"/>
    </source>
</evidence>
<evidence type="ECO:0000256" key="4">
    <source>
        <dbReference type="ARBA" id="ARBA00006171"/>
    </source>
</evidence>
<accession>A0A839AJN8</accession>
<evidence type="ECO:0000313" key="7">
    <source>
        <dbReference type="EMBL" id="MBA5779355.1"/>
    </source>
</evidence>
<dbReference type="GO" id="GO:0008967">
    <property type="term" value="F:phosphoglycolate phosphatase activity"/>
    <property type="evidence" value="ECO:0007669"/>
    <property type="project" value="UniProtKB-UniRule"/>
</dbReference>
<dbReference type="Gene3D" id="1.10.150.240">
    <property type="entry name" value="Putative phosphatase, domain 2"/>
    <property type="match status" value="1"/>
</dbReference>
<comment type="catalytic activity">
    <reaction evidence="1 6">
        <text>2-phosphoglycolate + H2O = glycolate + phosphate</text>
        <dbReference type="Rhea" id="RHEA:14369"/>
        <dbReference type="ChEBI" id="CHEBI:15377"/>
        <dbReference type="ChEBI" id="CHEBI:29805"/>
        <dbReference type="ChEBI" id="CHEBI:43474"/>
        <dbReference type="ChEBI" id="CHEBI:58033"/>
        <dbReference type="EC" id="3.1.3.18"/>
    </reaction>
</comment>
<name>A0A839AJN8_9HYPH</name>
<keyword evidence="6" id="KW-0378">Hydrolase</keyword>
<dbReference type="Pfam" id="PF13419">
    <property type="entry name" value="HAD_2"/>
    <property type="match status" value="1"/>
</dbReference>
<dbReference type="Proteomes" id="UP000541109">
    <property type="component" value="Unassembled WGS sequence"/>
</dbReference>
<comment type="similarity">
    <text evidence="4 6">Belongs to the HAD-like hydrolase superfamily. CbbY/CbbZ/Gph/YieH family.</text>
</comment>
<dbReference type="InterPro" id="IPR023198">
    <property type="entry name" value="PGP-like_dom2"/>
</dbReference>
<proteinExistence type="inferred from homology"/>
<feature type="binding site" evidence="6">
    <location>
        <position position="154"/>
    </location>
    <ligand>
        <name>Mg(2+)</name>
        <dbReference type="ChEBI" id="CHEBI:18420"/>
    </ligand>
</feature>
<dbReference type="EC" id="3.1.3.18" evidence="5 6"/>
<evidence type="ECO:0000256" key="6">
    <source>
        <dbReference type="HAMAP-Rule" id="MF_00495"/>
    </source>
</evidence>
<comment type="cofactor">
    <cofactor evidence="2 6">
        <name>Mg(2+)</name>
        <dbReference type="ChEBI" id="CHEBI:18420"/>
    </cofactor>
</comment>
<dbReference type="GO" id="GO:0005829">
    <property type="term" value="C:cytosol"/>
    <property type="evidence" value="ECO:0007669"/>
    <property type="project" value="TreeGrafter"/>
</dbReference>
<dbReference type="UniPathway" id="UPA00865">
    <property type="reaction ID" value="UER00834"/>
</dbReference>
<evidence type="ECO:0000256" key="5">
    <source>
        <dbReference type="ARBA" id="ARBA00013078"/>
    </source>
</evidence>
<dbReference type="SUPFAM" id="SSF56784">
    <property type="entry name" value="HAD-like"/>
    <property type="match status" value="1"/>
</dbReference>
<keyword evidence="8" id="KW-1185">Reference proteome</keyword>
<reference evidence="7 8" key="1">
    <citation type="submission" date="2020-07" db="EMBL/GenBank/DDBJ databases">
        <title>Stappia sp., F7233, whole genome shotgun sequencing project.</title>
        <authorList>
            <person name="Jiang S."/>
            <person name="Liu Z.W."/>
            <person name="Du Z.J."/>
        </authorList>
    </citation>
    <scope>NUCLEOTIDE SEQUENCE [LARGE SCALE GENOMIC DNA]</scope>
    <source>
        <strain evidence="7 8">F7233</strain>
    </source>
</reference>
<comment type="function">
    <text evidence="6">Specifically catalyzes the dephosphorylation of 2-phosphoglycolate. Is involved in the dissimilation of the intracellular 2-phosphoglycolate formed during the DNA repair of 3'-phosphoglycolate ends, a major class of DNA lesions induced by oxidative stress.</text>
</comment>
<dbReference type="PANTHER" id="PTHR43434:SF1">
    <property type="entry name" value="PHOSPHOGLYCOLATE PHOSPHATASE"/>
    <property type="match status" value="1"/>
</dbReference>
<dbReference type="PANTHER" id="PTHR43434">
    <property type="entry name" value="PHOSPHOGLYCOLATE PHOSPHATASE"/>
    <property type="match status" value="1"/>
</dbReference>
<evidence type="ECO:0000256" key="2">
    <source>
        <dbReference type="ARBA" id="ARBA00001946"/>
    </source>
</evidence>
<dbReference type="GO" id="GO:0046295">
    <property type="term" value="P:glycolate biosynthetic process"/>
    <property type="evidence" value="ECO:0007669"/>
    <property type="project" value="UniProtKB-UniRule"/>
</dbReference>